<dbReference type="PROSITE" id="PS51375">
    <property type="entry name" value="PPR"/>
    <property type="match status" value="8"/>
</dbReference>
<accession>A0A843UHL8</accession>
<feature type="repeat" description="PPR" evidence="2">
    <location>
        <begin position="464"/>
        <end position="498"/>
    </location>
</feature>
<feature type="repeat" description="PPR" evidence="2">
    <location>
        <begin position="565"/>
        <end position="599"/>
    </location>
</feature>
<keyword evidence="1" id="KW-0677">Repeat</keyword>
<dbReference type="InterPro" id="IPR032867">
    <property type="entry name" value="DYW_dom"/>
</dbReference>
<keyword evidence="5" id="KW-1185">Reference proteome</keyword>
<dbReference type="EMBL" id="NMUH01000670">
    <property type="protein sequence ID" value="MQL83038.1"/>
    <property type="molecule type" value="Genomic_DNA"/>
</dbReference>
<dbReference type="InterPro" id="IPR046848">
    <property type="entry name" value="E_motif"/>
</dbReference>
<dbReference type="GO" id="GO:0008270">
    <property type="term" value="F:zinc ion binding"/>
    <property type="evidence" value="ECO:0007669"/>
    <property type="project" value="InterPro"/>
</dbReference>
<comment type="caution">
    <text evidence="4">The sequence shown here is derived from an EMBL/GenBank/DDBJ whole genome shotgun (WGS) entry which is preliminary data.</text>
</comment>
<dbReference type="OrthoDB" id="690998at2759"/>
<dbReference type="Gene3D" id="1.25.40.10">
    <property type="entry name" value="Tetratricopeptide repeat domain"/>
    <property type="match status" value="6"/>
</dbReference>
<feature type="repeat" description="PPR" evidence="2">
    <location>
        <begin position="45"/>
        <end position="79"/>
    </location>
</feature>
<organism evidence="4 5">
    <name type="scientific">Colocasia esculenta</name>
    <name type="common">Wild taro</name>
    <name type="synonym">Arum esculentum</name>
    <dbReference type="NCBI Taxonomy" id="4460"/>
    <lineage>
        <taxon>Eukaryota</taxon>
        <taxon>Viridiplantae</taxon>
        <taxon>Streptophyta</taxon>
        <taxon>Embryophyta</taxon>
        <taxon>Tracheophyta</taxon>
        <taxon>Spermatophyta</taxon>
        <taxon>Magnoliopsida</taxon>
        <taxon>Liliopsida</taxon>
        <taxon>Araceae</taxon>
        <taxon>Aroideae</taxon>
        <taxon>Colocasieae</taxon>
        <taxon>Colocasia</taxon>
    </lineage>
</organism>
<reference evidence="4" key="1">
    <citation type="submission" date="2017-07" db="EMBL/GenBank/DDBJ databases">
        <title>Taro Niue Genome Assembly and Annotation.</title>
        <authorList>
            <person name="Atibalentja N."/>
            <person name="Keating K."/>
            <person name="Fields C.J."/>
        </authorList>
    </citation>
    <scope>NUCLEOTIDE SEQUENCE</scope>
    <source>
        <strain evidence="4">Niue_2</strain>
        <tissue evidence="4">Leaf</tissue>
    </source>
</reference>
<dbReference type="InterPro" id="IPR011990">
    <property type="entry name" value="TPR-like_helical_dom_sf"/>
</dbReference>
<dbReference type="Pfam" id="PF14432">
    <property type="entry name" value="DYW_deaminase"/>
    <property type="match status" value="1"/>
</dbReference>
<feature type="repeat" description="PPR" evidence="2">
    <location>
        <begin position="146"/>
        <end position="180"/>
    </location>
</feature>
<dbReference type="AlphaFoldDB" id="A0A843UHL8"/>
<evidence type="ECO:0000256" key="1">
    <source>
        <dbReference type="ARBA" id="ARBA00022737"/>
    </source>
</evidence>
<evidence type="ECO:0000259" key="3">
    <source>
        <dbReference type="Pfam" id="PF14432"/>
    </source>
</evidence>
<dbReference type="Pfam" id="PF13041">
    <property type="entry name" value="PPR_2"/>
    <property type="match status" value="2"/>
</dbReference>
<feature type="repeat" description="PPR" evidence="2">
    <location>
        <begin position="208"/>
        <end position="242"/>
    </location>
</feature>
<dbReference type="Proteomes" id="UP000652761">
    <property type="component" value="Unassembled WGS sequence"/>
</dbReference>
<dbReference type="FunFam" id="1.25.40.10:FF:001093">
    <property type="entry name" value="Pentatricopeptide repeat-containing protein At2g34400"/>
    <property type="match status" value="1"/>
</dbReference>
<dbReference type="Pfam" id="PF12854">
    <property type="entry name" value="PPR_1"/>
    <property type="match status" value="1"/>
</dbReference>
<dbReference type="PANTHER" id="PTHR47926:SF361">
    <property type="entry name" value="PENTACOTRIPEPTIDE-REPEAT REGION OF PRORP DOMAIN-CONTAINING PROTEIN"/>
    <property type="match status" value="1"/>
</dbReference>
<protein>
    <recommendedName>
        <fullName evidence="3">DYW domain-containing protein</fullName>
    </recommendedName>
</protein>
<dbReference type="GO" id="GO:0009451">
    <property type="term" value="P:RNA modification"/>
    <property type="evidence" value="ECO:0007669"/>
    <property type="project" value="InterPro"/>
</dbReference>
<evidence type="ECO:0000313" key="5">
    <source>
        <dbReference type="Proteomes" id="UP000652761"/>
    </source>
</evidence>
<sequence>MRGLEKLPPIWAAAVASSNRAIISLSRAGDLVGACDLFDRMPHRDVVSWNSMMSAYTLHGRHEEVLWTFFHMRRHGLKPSQTTLSTVLSSCAELRSLIEGEQVHGISIKACSSSNVFVGTSLITMYYKCRVSDCLLAAFDDVNWKSTATWNALLSGFVCNQQIVEAREVFDWMPSRNVISWTAMIHGYVNAGEMLSASELFDLMPVKNLVTWAVMLGGLVSDGQFADAIALFNNMRHSGVRASSAAIMHVIAACSSLESPKQGKGIHGYVVKLGFESDQDIEASLIFMYFRCLGAEAAELEVNKFKCKSTNSCNSLIHSYLDHNKVDVAQKIFVKMKKRDETSWFLMINGYLKYNMIEDAIDLFSMMPELTVKTCTILISGFLEKGRLDTARQLFDMMHERDVMAYTTLISGYMDMGLLEDALDLFRRTPEPNVVTYNVLFSGLVRHGKVMEAYDLFNKSPVKDAISWSTMIYAFVQSGYSDEAFILFRRMISSDVSTNMSVIASILSASASLSMLTQGELIHGLAIKFGFQSCVMIVNSLINMYSKCGEALIAKSIFECMQDRDLITWNSMIYGYAVNSFSVEGIQMFEEMKTSGIKPDDVTFLGVLCACTHKCLLEEARHYFSIMKSEHGLMPRLPHYTCIIDILCRLGQLQEAENLVYSMPFEPDSAIWTSILKGCRLNCRVDLAEHAVKQLCILDPGDPSPYLHLIRIYGLTGQLSNLQRLRNEMSDAGITKRPGCSWIEINGKVNSFFAGDRSQSLSGEVFTYLKVLISKIKEIGYVPDYNLVIEEMDDQEKEEVLLQHSEKIAVAFGLLNTNYPKPVRIIKNLRTCGDCHLAMKLVSLYARREIVMRDTVRFHHFKGGSCSCSDSW</sequence>
<feature type="repeat" description="PPR" evidence="2">
    <location>
        <begin position="371"/>
        <end position="405"/>
    </location>
</feature>
<feature type="domain" description="DYW" evidence="3">
    <location>
        <begin position="780"/>
        <end position="872"/>
    </location>
</feature>
<dbReference type="GO" id="GO:0003723">
    <property type="term" value="F:RNA binding"/>
    <property type="evidence" value="ECO:0007669"/>
    <property type="project" value="InterPro"/>
</dbReference>
<dbReference type="PANTHER" id="PTHR47926">
    <property type="entry name" value="PENTATRICOPEPTIDE REPEAT-CONTAINING PROTEIN"/>
    <property type="match status" value="1"/>
</dbReference>
<feature type="repeat" description="PPR" evidence="2">
    <location>
        <begin position="433"/>
        <end position="463"/>
    </location>
</feature>
<evidence type="ECO:0000313" key="4">
    <source>
        <dbReference type="EMBL" id="MQL83038.1"/>
    </source>
</evidence>
<feature type="repeat" description="PPR" evidence="2">
    <location>
        <begin position="309"/>
        <end position="343"/>
    </location>
</feature>
<dbReference type="Pfam" id="PF20431">
    <property type="entry name" value="E_motif"/>
    <property type="match status" value="1"/>
</dbReference>
<dbReference type="InterPro" id="IPR046960">
    <property type="entry name" value="PPR_At4g14850-like_plant"/>
</dbReference>
<dbReference type="NCBIfam" id="TIGR00756">
    <property type="entry name" value="PPR"/>
    <property type="match status" value="9"/>
</dbReference>
<dbReference type="Pfam" id="PF01535">
    <property type="entry name" value="PPR"/>
    <property type="match status" value="9"/>
</dbReference>
<gene>
    <name evidence="4" type="ORF">Taro_015531</name>
</gene>
<dbReference type="SMR" id="A0A843UHL8"/>
<name>A0A843UHL8_COLES</name>
<proteinExistence type="predicted"/>
<dbReference type="InterPro" id="IPR002885">
    <property type="entry name" value="PPR_rpt"/>
</dbReference>
<evidence type="ECO:0000256" key="2">
    <source>
        <dbReference type="PROSITE-ProRule" id="PRU00708"/>
    </source>
</evidence>